<dbReference type="EMBL" id="LCMI01000004">
    <property type="protein sequence ID" value="KKU33378.1"/>
    <property type="molecule type" value="Genomic_DNA"/>
</dbReference>
<name>A0A0G1RTT2_9BACT</name>
<accession>A0A0G1RTT2</accession>
<sequence>MSSQVFPTMIGAKMFATAASFVGTPEAHWLAGIPSDEQVGFVRMLPEWIAGLEAFAKTPGMTVEAWAETTLKRLQTIVPSDLHLTLRDFVDLGVVARQKIETGWKLKGRKTDDRYQPYRACGGRLAFKLMAREMGSTDEPAVVGFDNVGAGFQTPTFMTEVVEGGHVYLAQHDHLLTGWALYQAAERMLKANKVVPVRSLTVPMTDIEIREDLPWMTGIQAPGIHLDFAHIYAHLKMDEKGSRDVSEMQGGFTLGMSETRLDWVINGPAIYFREVGGQIVSLYHLDVDAYR</sequence>
<gene>
    <name evidence="1" type="ORF">UX47_C0004G0023</name>
</gene>
<evidence type="ECO:0000313" key="2">
    <source>
        <dbReference type="Proteomes" id="UP000034794"/>
    </source>
</evidence>
<proteinExistence type="predicted"/>
<dbReference type="AlphaFoldDB" id="A0A0G1RTT2"/>
<reference evidence="1 2" key="1">
    <citation type="journal article" date="2015" name="Nature">
        <title>rRNA introns, odd ribosomes, and small enigmatic genomes across a large radiation of phyla.</title>
        <authorList>
            <person name="Brown C.T."/>
            <person name="Hug L.A."/>
            <person name="Thomas B.C."/>
            <person name="Sharon I."/>
            <person name="Castelle C.J."/>
            <person name="Singh A."/>
            <person name="Wilkins M.J."/>
            <person name="Williams K.H."/>
            <person name="Banfield J.F."/>
        </authorList>
    </citation>
    <scope>NUCLEOTIDE SEQUENCE [LARGE SCALE GENOMIC DNA]</scope>
</reference>
<protein>
    <submittedName>
        <fullName evidence="1">Uncharacterized protein</fullName>
    </submittedName>
</protein>
<comment type="caution">
    <text evidence="1">The sequence shown here is derived from an EMBL/GenBank/DDBJ whole genome shotgun (WGS) entry which is preliminary data.</text>
</comment>
<organism evidence="1 2">
    <name type="scientific">Candidatus Collierbacteria bacterium GW2011_GWA2_46_26</name>
    <dbReference type="NCBI Taxonomy" id="1618381"/>
    <lineage>
        <taxon>Bacteria</taxon>
        <taxon>Candidatus Collieribacteriota</taxon>
    </lineage>
</organism>
<dbReference type="Proteomes" id="UP000034794">
    <property type="component" value="Unassembled WGS sequence"/>
</dbReference>
<evidence type="ECO:0000313" key="1">
    <source>
        <dbReference type="EMBL" id="KKU33378.1"/>
    </source>
</evidence>